<dbReference type="AlphaFoldDB" id="A0A433QQI4"/>
<proteinExistence type="predicted"/>
<protein>
    <submittedName>
        <fullName evidence="1">Uncharacterized protein</fullName>
    </submittedName>
</protein>
<sequence>MGRAAWDTSHLGKLFERYLIYPLSELFDEEKNTKGHLDVHKLFSRCLAEEDWLAQVFSRRITIYNSGSRVGLQNICGKGDLLSYLEDPKESFFMPVKETGPDIVFVINVHQSNSSEPIRIPVFVQSKNLPPERTFFDNQHHKSSEKRNRIIECLKTKYQPARNLGISSMGMLVIYPYKIKLPQYSYDEDTQELTIIVDGANARDFIHKDVIAVLDALKQPTSKNE</sequence>
<dbReference type="Proteomes" id="UP000274822">
    <property type="component" value="Unassembled WGS sequence"/>
</dbReference>
<evidence type="ECO:0000313" key="1">
    <source>
        <dbReference type="EMBL" id="RUS32030.1"/>
    </source>
</evidence>
<organism evidence="1 2">
    <name type="scientific">Jimgerdemannia flammicorona</name>
    <dbReference type="NCBI Taxonomy" id="994334"/>
    <lineage>
        <taxon>Eukaryota</taxon>
        <taxon>Fungi</taxon>
        <taxon>Fungi incertae sedis</taxon>
        <taxon>Mucoromycota</taxon>
        <taxon>Mucoromycotina</taxon>
        <taxon>Endogonomycetes</taxon>
        <taxon>Endogonales</taxon>
        <taxon>Endogonaceae</taxon>
        <taxon>Jimgerdemannia</taxon>
    </lineage>
</organism>
<keyword evidence="2" id="KW-1185">Reference proteome</keyword>
<reference evidence="1 2" key="1">
    <citation type="journal article" date="2018" name="New Phytol.">
        <title>Phylogenomics of Endogonaceae and evolution of mycorrhizas within Mucoromycota.</title>
        <authorList>
            <person name="Chang Y."/>
            <person name="Desiro A."/>
            <person name="Na H."/>
            <person name="Sandor L."/>
            <person name="Lipzen A."/>
            <person name="Clum A."/>
            <person name="Barry K."/>
            <person name="Grigoriev I.V."/>
            <person name="Martin F.M."/>
            <person name="Stajich J.E."/>
            <person name="Smith M.E."/>
            <person name="Bonito G."/>
            <person name="Spatafora J.W."/>
        </authorList>
    </citation>
    <scope>NUCLEOTIDE SEQUENCE [LARGE SCALE GENOMIC DNA]</scope>
    <source>
        <strain evidence="1 2">AD002</strain>
    </source>
</reference>
<dbReference type="EMBL" id="RBNJ01002376">
    <property type="protein sequence ID" value="RUS32030.1"/>
    <property type="molecule type" value="Genomic_DNA"/>
</dbReference>
<evidence type="ECO:0000313" key="2">
    <source>
        <dbReference type="Proteomes" id="UP000274822"/>
    </source>
</evidence>
<accession>A0A433QQI4</accession>
<name>A0A433QQI4_9FUNG</name>
<gene>
    <name evidence="1" type="ORF">BC938DRAFT_476443</name>
</gene>
<comment type="caution">
    <text evidence="1">The sequence shown here is derived from an EMBL/GenBank/DDBJ whole genome shotgun (WGS) entry which is preliminary data.</text>
</comment>